<dbReference type="Gene3D" id="2.60.40.1940">
    <property type="match status" value="1"/>
</dbReference>
<dbReference type="PANTHER" id="PTHR11412:SF136">
    <property type="entry name" value="CD109 ANTIGEN"/>
    <property type="match status" value="1"/>
</dbReference>
<sequence>MGSGRRAGKRGGGGVVVQRWLVADYTVATDTKCNANYIIFISRDQFSLRHELVSSQSYYTLSAASIIYSGRPYGVALATFNCNVKTSFEVSISGPSISVSVQLNTSPMHPYSSHVFTIPQLVNGTYWLRVKSLKGLKADSSTQLMWRYFMSFIKLQTPKTLYRPGQLMQFTVFYHNETMQAVIPHTSAVIWIEDSKGNRVRVYRNFTVIKGIFQSELHLSRQPNLGNWRICSKNGIYSAEECINIRVNHYELPPFEVSIDAPVEVKSTEKSFEVKIEAKYGINRPIDGNLTLYIRTLAESDTAHKPVLLRRSATLINGQVSILLPVSNFTSSIPFRMSLQIRLRVLVQEKFTDKQETRTKVVTLRGNSKESLKNPHINVVMLQPAPAKRVNFTKAGWTNWKTRVPDTITNWRLSAFSVNSAVGLTLLSPEPFIDIKSSKLVFMSIELPYSIKVGEVLKLFLICSNQHDTEIDVEIKLNQDVKRYQLLKNDGTPLPASDFAKQNMKIMSHRTNAVTFNLHALKAGTLNLTFNATSDIEWDILSREVVVLNSPQLSTSQVVFYQKLTMGNPKTKFKLHLPYQPSDDGVKCFVSSHVISSKLHNLNLVKLSDNGEELISKLMSIYNLWNYVNDKKWLSNRYKKFLEDQLSDGFQSLMRLRTRNGGFRYNAAKSESICSSTWLTTFALQLIQLLRNTPINFDHSVERQAEKFLINRIVSAGHFEERCETPGRRNIETLELNIEVLKVLQYSKRILPLQGPQKWTNDQMNAEKDYHLLAKRGLDAIEWKRPENHSKVSWMEQRRNLETAGRILSRNMGRVHVEQQREIFNWLTVQLFEVEKNVECYECSVAKQAFYEYLQNDVTNISRLTVSMWGKKNKQNKTQISINDKNLWLQQEVLIATQTPIIYIKAEGIGQLLIRCTYQYAPKEVHAPKKRYQISVQTSTGNLLNITFCVTRNHFNLGDYVGSNIELHLPSGHILDNKSVQKLLSTQKVHQANEFDEQTKLFVNLVGLKPGESSCMSVLARNYHKLKHLKPAMVYASDMNDMKTSEAFAFKVTFS</sequence>
<dbReference type="Gene3D" id="2.60.40.10">
    <property type="entry name" value="Immunoglobulins"/>
    <property type="match status" value="1"/>
</dbReference>
<reference evidence="6 7" key="1">
    <citation type="journal article" date="2007" name="Nature">
        <title>Evolution of genes and genomes on the Drosophila phylogeny.</title>
        <authorList>
            <consortium name="Drosophila 12 Genomes Consortium"/>
            <person name="Clark A.G."/>
            <person name="Eisen M.B."/>
            <person name="Smith D.R."/>
            <person name="Bergman C.M."/>
            <person name="Oliver B."/>
            <person name="Markow T.A."/>
            <person name="Kaufman T.C."/>
            <person name="Kellis M."/>
            <person name="Gelbart W."/>
            <person name="Iyer V.N."/>
            <person name="Pollard D.A."/>
            <person name="Sackton T.B."/>
            <person name="Larracuente A.M."/>
            <person name="Singh N.D."/>
            <person name="Abad J.P."/>
            <person name="Abt D.N."/>
            <person name="Adryan B."/>
            <person name="Aguade M."/>
            <person name="Akashi H."/>
            <person name="Anderson W.W."/>
            <person name="Aquadro C.F."/>
            <person name="Ardell D.H."/>
            <person name="Arguello R."/>
            <person name="Artieri C.G."/>
            <person name="Barbash D.A."/>
            <person name="Barker D."/>
            <person name="Barsanti P."/>
            <person name="Batterham P."/>
            <person name="Batzoglou S."/>
            <person name="Begun D."/>
            <person name="Bhutkar A."/>
            <person name="Blanco E."/>
            <person name="Bosak S.A."/>
            <person name="Bradley R.K."/>
            <person name="Brand A.D."/>
            <person name="Brent M.R."/>
            <person name="Brooks A.N."/>
            <person name="Brown R.H."/>
            <person name="Butlin R.K."/>
            <person name="Caggese C."/>
            <person name="Calvi B.R."/>
            <person name="Bernardo de Carvalho A."/>
            <person name="Caspi A."/>
            <person name="Castrezana S."/>
            <person name="Celniker S.E."/>
            <person name="Chang J.L."/>
            <person name="Chapple C."/>
            <person name="Chatterji S."/>
            <person name="Chinwalla A."/>
            <person name="Civetta A."/>
            <person name="Clifton S.W."/>
            <person name="Comeron J.M."/>
            <person name="Costello J.C."/>
            <person name="Coyne J.A."/>
            <person name="Daub J."/>
            <person name="David R.G."/>
            <person name="Delcher A.L."/>
            <person name="Delehaunty K."/>
            <person name="Do C.B."/>
            <person name="Ebling H."/>
            <person name="Edwards K."/>
            <person name="Eickbush T."/>
            <person name="Evans J.D."/>
            <person name="Filipski A."/>
            <person name="Findeiss S."/>
            <person name="Freyhult E."/>
            <person name="Fulton L."/>
            <person name="Fulton R."/>
            <person name="Garcia A.C."/>
            <person name="Gardiner A."/>
            <person name="Garfield D.A."/>
            <person name="Garvin B.E."/>
            <person name="Gibson G."/>
            <person name="Gilbert D."/>
            <person name="Gnerre S."/>
            <person name="Godfrey J."/>
            <person name="Good R."/>
            <person name="Gotea V."/>
            <person name="Gravely B."/>
            <person name="Greenberg A.J."/>
            <person name="Griffiths-Jones S."/>
            <person name="Gross S."/>
            <person name="Guigo R."/>
            <person name="Gustafson E.A."/>
            <person name="Haerty W."/>
            <person name="Hahn M.W."/>
            <person name="Halligan D.L."/>
            <person name="Halpern A.L."/>
            <person name="Halter G.M."/>
            <person name="Han M.V."/>
            <person name="Heger A."/>
            <person name="Hillier L."/>
            <person name="Hinrichs A.S."/>
            <person name="Holmes I."/>
            <person name="Hoskins R.A."/>
            <person name="Hubisz M.J."/>
            <person name="Hultmark D."/>
            <person name="Huntley M.A."/>
            <person name="Jaffe D.B."/>
            <person name="Jagadeeshan S."/>
            <person name="Jeck W.R."/>
            <person name="Johnson J."/>
            <person name="Jones C.D."/>
            <person name="Jordan W.C."/>
            <person name="Karpen G.H."/>
            <person name="Kataoka E."/>
            <person name="Keightley P.D."/>
            <person name="Kheradpour P."/>
            <person name="Kirkness E.F."/>
            <person name="Koerich L.B."/>
            <person name="Kristiansen K."/>
            <person name="Kudrna D."/>
            <person name="Kulathinal R.J."/>
            <person name="Kumar S."/>
            <person name="Kwok R."/>
            <person name="Lander E."/>
            <person name="Langley C.H."/>
            <person name="Lapoint R."/>
            <person name="Lazzaro B.P."/>
            <person name="Lee S.J."/>
            <person name="Levesque L."/>
            <person name="Li R."/>
            <person name="Lin C.F."/>
            <person name="Lin M.F."/>
            <person name="Lindblad-Toh K."/>
            <person name="Llopart A."/>
            <person name="Long M."/>
            <person name="Low L."/>
            <person name="Lozovsky E."/>
            <person name="Lu J."/>
            <person name="Luo M."/>
            <person name="Machado C.A."/>
            <person name="Makalowski W."/>
            <person name="Marzo M."/>
            <person name="Matsuda M."/>
            <person name="Matzkin L."/>
            <person name="McAllister B."/>
            <person name="McBride C.S."/>
            <person name="McKernan B."/>
            <person name="McKernan K."/>
            <person name="Mendez-Lago M."/>
            <person name="Minx P."/>
            <person name="Mollenhauer M.U."/>
            <person name="Montooth K."/>
            <person name="Mount S.M."/>
            <person name="Mu X."/>
            <person name="Myers E."/>
            <person name="Negre B."/>
            <person name="Newfeld S."/>
            <person name="Nielsen R."/>
            <person name="Noor M.A."/>
            <person name="O'Grady P."/>
            <person name="Pachter L."/>
            <person name="Papaceit M."/>
            <person name="Parisi M.J."/>
            <person name="Parisi M."/>
            <person name="Parts L."/>
            <person name="Pedersen J.S."/>
            <person name="Pesole G."/>
            <person name="Phillippy A.M."/>
            <person name="Ponting C.P."/>
            <person name="Pop M."/>
            <person name="Porcelli D."/>
            <person name="Powell J.R."/>
            <person name="Prohaska S."/>
            <person name="Pruitt K."/>
            <person name="Puig M."/>
            <person name="Quesneville H."/>
            <person name="Ram K.R."/>
            <person name="Rand D."/>
            <person name="Rasmussen M.D."/>
            <person name="Reed L.K."/>
            <person name="Reenan R."/>
            <person name="Reily A."/>
            <person name="Remington K.A."/>
            <person name="Rieger T.T."/>
            <person name="Ritchie M.G."/>
            <person name="Robin C."/>
            <person name="Rogers Y.H."/>
            <person name="Rohde C."/>
            <person name="Rozas J."/>
            <person name="Rubenfield M.J."/>
            <person name="Ruiz A."/>
            <person name="Russo S."/>
            <person name="Salzberg S.L."/>
            <person name="Sanchez-Gracia A."/>
            <person name="Saranga D.J."/>
            <person name="Sato H."/>
            <person name="Schaeffer S.W."/>
            <person name="Schatz M.C."/>
            <person name="Schlenke T."/>
            <person name="Schwartz R."/>
            <person name="Segarra C."/>
            <person name="Singh R.S."/>
            <person name="Sirot L."/>
            <person name="Sirota M."/>
            <person name="Sisneros N.B."/>
            <person name="Smith C.D."/>
            <person name="Smith T.F."/>
            <person name="Spieth J."/>
            <person name="Stage D.E."/>
            <person name="Stark A."/>
            <person name="Stephan W."/>
            <person name="Strausberg R.L."/>
            <person name="Strempel S."/>
            <person name="Sturgill D."/>
            <person name="Sutton G."/>
            <person name="Sutton G.G."/>
            <person name="Tao W."/>
            <person name="Teichmann S."/>
            <person name="Tobari Y.N."/>
            <person name="Tomimura Y."/>
            <person name="Tsolas J.M."/>
            <person name="Valente V.L."/>
            <person name="Venter E."/>
            <person name="Venter J.C."/>
            <person name="Vicario S."/>
            <person name="Vieira F.G."/>
            <person name="Vilella A.J."/>
            <person name="Villasante A."/>
            <person name="Walenz B."/>
            <person name="Wang J."/>
            <person name="Wasserman M."/>
            <person name="Watts T."/>
            <person name="Wilson D."/>
            <person name="Wilson R.K."/>
            <person name="Wing R.A."/>
            <person name="Wolfner M.F."/>
            <person name="Wong A."/>
            <person name="Wong G.K."/>
            <person name="Wu C.I."/>
            <person name="Wu G."/>
            <person name="Yamamoto D."/>
            <person name="Yang H.P."/>
            <person name="Yang S.P."/>
            <person name="Yorke J.A."/>
            <person name="Yoshida K."/>
            <person name="Zdobnov E."/>
            <person name="Zhang P."/>
            <person name="Zhang Y."/>
            <person name="Zimin A.V."/>
            <person name="Baldwin J."/>
            <person name="Abdouelleil A."/>
            <person name="Abdulkadir J."/>
            <person name="Abebe A."/>
            <person name="Abera B."/>
            <person name="Abreu J."/>
            <person name="Acer S.C."/>
            <person name="Aftuck L."/>
            <person name="Alexander A."/>
            <person name="An P."/>
            <person name="Anderson E."/>
            <person name="Anderson S."/>
            <person name="Arachi H."/>
            <person name="Azer M."/>
            <person name="Bachantsang P."/>
            <person name="Barry A."/>
            <person name="Bayul T."/>
            <person name="Berlin A."/>
            <person name="Bessette D."/>
            <person name="Bloom T."/>
            <person name="Blye J."/>
            <person name="Boguslavskiy L."/>
            <person name="Bonnet C."/>
            <person name="Boukhgalter B."/>
            <person name="Bourzgui I."/>
            <person name="Brown A."/>
            <person name="Cahill P."/>
            <person name="Channer S."/>
            <person name="Cheshatsang Y."/>
            <person name="Chuda L."/>
            <person name="Citroen M."/>
            <person name="Collymore A."/>
            <person name="Cooke P."/>
            <person name="Costello M."/>
            <person name="D'Aco K."/>
            <person name="Daza R."/>
            <person name="De Haan G."/>
            <person name="DeGray S."/>
            <person name="DeMaso C."/>
            <person name="Dhargay N."/>
            <person name="Dooley K."/>
            <person name="Dooley E."/>
            <person name="Doricent M."/>
            <person name="Dorje P."/>
            <person name="Dorjee K."/>
            <person name="Dupes A."/>
            <person name="Elong R."/>
            <person name="Falk J."/>
            <person name="Farina A."/>
            <person name="Faro S."/>
            <person name="Ferguson D."/>
            <person name="Fisher S."/>
            <person name="Foley C.D."/>
            <person name="Franke A."/>
            <person name="Friedrich D."/>
            <person name="Gadbois L."/>
            <person name="Gearin G."/>
            <person name="Gearin C.R."/>
            <person name="Giannoukos G."/>
            <person name="Goode T."/>
            <person name="Graham J."/>
            <person name="Grandbois E."/>
            <person name="Grewal S."/>
            <person name="Gyaltsen K."/>
            <person name="Hafez N."/>
            <person name="Hagos B."/>
            <person name="Hall J."/>
            <person name="Henson C."/>
            <person name="Hollinger A."/>
            <person name="Honan T."/>
            <person name="Huard M.D."/>
            <person name="Hughes L."/>
            <person name="Hurhula B."/>
            <person name="Husby M.E."/>
            <person name="Kamat A."/>
            <person name="Kanga B."/>
            <person name="Kashin S."/>
            <person name="Khazanovich D."/>
            <person name="Kisner P."/>
            <person name="Lance K."/>
            <person name="Lara M."/>
            <person name="Lee W."/>
            <person name="Lennon N."/>
            <person name="Letendre F."/>
            <person name="LeVine R."/>
            <person name="Lipovsky A."/>
            <person name="Liu X."/>
            <person name="Liu J."/>
            <person name="Liu S."/>
            <person name="Lokyitsang T."/>
            <person name="Lokyitsang Y."/>
            <person name="Lubonja R."/>
            <person name="Lui A."/>
            <person name="MacDonald P."/>
            <person name="Magnisalis V."/>
            <person name="Maru K."/>
            <person name="Matthews C."/>
            <person name="McCusker W."/>
            <person name="McDonough S."/>
            <person name="Mehta T."/>
            <person name="Meldrim J."/>
            <person name="Meneus L."/>
            <person name="Mihai O."/>
            <person name="Mihalev A."/>
            <person name="Mihova T."/>
            <person name="Mittelman R."/>
            <person name="Mlenga V."/>
            <person name="Montmayeur A."/>
            <person name="Mulrain L."/>
            <person name="Navidi A."/>
            <person name="Naylor J."/>
            <person name="Negash T."/>
            <person name="Nguyen T."/>
            <person name="Nguyen N."/>
            <person name="Nicol R."/>
            <person name="Norbu C."/>
            <person name="Norbu N."/>
            <person name="Novod N."/>
            <person name="O'Neill B."/>
            <person name="Osman S."/>
            <person name="Markiewicz E."/>
            <person name="Oyono O.L."/>
            <person name="Patti C."/>
            <person name="Phunkhang P."/>
            <person name="Pierre F."/>
            <person name="Priest M."/>
            <person name="Raghuraman S."/>
            <person name="Rege F."/>
            <person name="Reyes R."/>
            <person name="Rise C."/>
            <person name="Rogov P."/>
            <person name="Ross K."/>
            <person name="Ryan E."/>
            <person name="Settipalli S."/>
            <person name="Shea T."/>
            <person name="Sherpa N."/>
            <person name="Shi L."/>
            <person name="Shih D."/>
            <person name="Sparrow T."/>
            <person name="Spaulding J."/>
            <person name="Stalker J."/>
            <person name="Stange-Thomann N."/>
            <person name="Stavropoulos S."/>
            <person name="Stone C."/>
            <person name="Strader C."/>
            <person name="Tesfaye S."/>
            <person name="Thomson T."/>
            <person name="Thoulutsang Y."/>
            <person name="Thoulutsang D."/>
            <person name="Topham K."/>
            <person name="Topping I."/>
            <person name="Tsamla T."/>
            <person name="Vassiliev H."/>
            <person name="Vo A."/>
            <person name="Wangchuk T."/>
            <person name="Wangdi T."/>
            <person name="Weiand M."/>
            <person name="Wilkinson J."/>
            <person name="Wilson A."/>
            <person name="Yadav S."/>
            <person name="Young G."/>
            <person name="Yu Q."/>
            <person name="Zembek L."/>
            <person name="Zhong D."/>
            <person name="Zimmer A."/>
            <person name="Zwirko Z."/>
            <person name="Jaffe D.B."/>
            <person name="Alvarez P."/>
            <person name="Brockman W."/>
            <person name="Butler J."/>
            <person name="Chin C."/>
            <person name="Gnerre S."/>
            <person name="Grabherr M."/>
            <person name="Kleber M."/>
            <person name="Mauceli E."/>
            <person name="MacCallum I."/>
        </authorList>
    </citation>
    <scope>NUCLEOTIDE SEQUENCE [LARGE SCALE GENOMIC DNA]</scope>
    <source>
        <strain evidence="7">Tucson 15287-2541.00</strain>
    </source>
</reference>
<dbReference type="Gene3D" id="2.20.130.20">
    <property type="match status" value="1"/>
</dbReference>
<dbReference type="SMART" id="SM01360">
    <property type="entry name" value="A2M"/>
    <property type="match status" value="1"/>
</dbReference>
<name>B4JBP0_DROGR</name>
<keyword evidence="7" id="KW-1185">Reference proteome</keyword>
<dbReference type="GO" id="GO:0005615">
    <property type="term" value="C:extracellular space"/>
    <property type="evidence" value="ECO:0007669"/>
    <property type="project" value="InterPro"/>
</dbReference>
<evidence type="ECO:0000256" key="1">
    <source>
        <dbReference type="ARBA" id="ARBA00022729"/>
    </source>
</evidence>
<dbReference type="Pfam" id="PF07678">
    <property type="entry name" value="TED_complement"/>
    <property type="match status" value="1"/>
</dbReference>
<evidence type="ECO:0000256" key="3">
    <source>
        <dbReference type="ARBA" id="ARBA00023157"/>
    </source>
</evidence>
<dbReference type="Gene3D" id="2.60.120.1540">
    <property type="match status" value="2"/>
</dbReference>
<dbReference type="SMART" id="SM01361">
    <property type="entry name" value="A2M_recep"/>
    <property type="match status" value="1"/>
</dbReference>
<dbReference type="InterPro" id="IPR002890">
    <property type="entry name" value="MG2"/>
</dbReference>
<dbReference type="Gene3D" id="1.50.10.20">
    <property type="match status" value="2"/>
</dbReference>
<dbReference type="Pfam" id="PF00207">
    <property type="entry name" value="A2M"/>
    <property type="match status" value="1"/>
</dbReference>
<evidence type="ECO:0000259" key="5">
    <source>
        <dbReference type="SMART" id="SM01361"/>
    </source>
</evidence>
<feature type="domain" description="Alpha-macroglobulin receptor-binding" evidence="5">
    <location>
        <begin position="963"/>
        <end position="1051"/>
    </location>
</feature>
<organism evidence="7">
    <name type="scientific">Drosophila grimshawi</name>
    <name type="common">Hawaiian fruit fly</name>
    <name type="synonym">Idiomyia grimshawi</name>
    <dbReference type="NCBI Taxonomy" id="7222"/>
    <lineage>
        <taxon>Eukaryota</taxon>
        <taxon>Metazoa</taxon>
        <taxon>Ecdysozoa</taxon>
        <taxon>Arthropoda</taxon>
        <taxon>Hexapoda</taxon>
        <taxon>Insecta</taxon>
        <taxon>Pterygota</taxon>
        <taxon>Neoptera</taxon>
        <taxon>Endopterygota</taxon>
        <taxon>Diptera</taxon>
        <taxon>Brachycera</taxon>
        <taxon>Muscomorpha</taxon>
        <taxon>Ephydroidea</taxon>
        <taxon>Drosophilidae</taxon>
        <taxon>Drosophila</taxon>
        <taxon>Hawaiian Drosophila</taxon>
    </lineage>
</organism>
<dbReference type="PANTHER" id="PTHR11412">
    <property type="entry name" value="MACROGLOBULIN / COMPLEMENT"/>
    <property type="match status" value="1"/>
</dbReference>
<protein>
    <submittedName>
        <fullName evidence="6">GH10749</fullName>
    </submittedName>
</protein>
<dbReference type="OrthoDB" id="9998011at2759"/>
<accession>B4JBP0</accession>
<keyword evidence="3" id="KW-1015">Disulfide bond</keyword>
<dbReference type="GO" id="GO:0004866">
    <property type="term" value="F:endopeptidase inhibitor activity"/>
    <property type="evidence" value="ECO:0007669"/>
    <property type="project" value="InterPro"/>
</dbReference>
<dbReference type="InterPro" id="IPR011626">
    <property type="entry name" value="Alpha-macroglobulin_TED"/>
</dbReference>
<dbReference type="Pfam" id="PF01835">
    <property type="entry name" value="MG2"/>
    <property type="match status" value="1"/>
</dbReference>
<dbReference type="SUPFAM" id="SSF48239">
    <property type="entry name" value="Terpenoid cyclases/Protein prenyltransferases"/>
    <property type="match status" value="1"/>
</dbReference>
<dbReference type="HOGENOM" id="CLU_001634_5_3_1"/>
<dbReference type="InterPro" id="IPR009048">
    <property type="entry name" value="A-macroglobulin_rcpt-bd"/>
</dbReference>
<dbReference type="OMA" id="NWRLSAF"/>
<keyword evidence="1" id="KW-0732">Signal</keyword>
<dbReference type="EMBL" id="CH916368">
    <property type="protein sequence ID" value="EDW02975.1"/>
    <property type="molecule type" value="Genomic_DNA"/>
</dbReference>
<dbReference type="Gene3D" id="2.60.40.690">
    <property type="entry name" value="Alpha-macroglobulin, receptor-binding domain"/>
    <property type="match status" value="1"/>
</dbReference>
<dbReference type="InterPro" id="IPR001599">
    <property type="entry name" value="Macroglobln_a2"/>
</dbReference>
<dbReference type="SMR" id="B4JBP0"/>
<dbReference type="InterPro" id="IPR050473">
    <property type="entry name" value="A2M/Complement_sys"/>
</dbReference>
<evidence type="ECO:0000259" key="4">
    <source>
        <dbReference type="SMART" id="SM01360"/>
    </source>
</evidence>
<evidence type="ECO:0000313" key="7">
    <source>
        <dbReference type="Proteomes" id="UP000001070"/>
    </source>
</evidence>
<dbReference type="InParanoid" id="B4JBP0"/>
<evidence type="ECO:0000313" key="6">
    <source>
        <dbReference type="EMBL" id="EDW02975.1"/>
    </source>
</evidence>
<dbReference type="eggNOG" id="KOG1366">
    <property type="taxonomic scope" value="Eukaryota"/>
</dbReference>
<dbReference type="InterPro" id="IPR013783">
    <property type="entry name" value="Ig-like_fold"/>
</dbReference>
<dbReference type="InterPro" id="IPR008930">
    <property type="entry name" value="Terpenoid_cyclase/PrenylTrfase"/>
</dbReference>
<dbReference type="Pfam" id="PF17791">
    <property type="entry name" value="MG3"/>
    <property type="match status" value="1"/>
</dbReference>
<dbReference type="Proteomes" id="UP000001070">
    <property type="component" value="Unassembled WGS sequence"/>
</dbReference>
<evidence type="ECO:0000256" key="2">
    <source>
        <dbReference type="ARBA" id="ARBA00022966"/>
    </source>
</evidence>
<dbReference type="Gene3D" id="2.60.40.1930">
    <property type="match status" value="2"/>
</dbReference>
<dbReference type="PhylomeDB" id="B4JBP0"/>
<proteinExistence type="predicted"/>
<feature type="domain" description="Alpha-2-macroglobulin" evidence="4">
    <location>
        <begin position="379"/>
        <end position="477"/>
    </location>
</feature>
<dbReference type="InterPro" id="IPR041555">
    <property type="entry name" value="MG3"/>
</dbReference>
<dbReference type="InterPro" id="IPR036595">
    <property type="entry name" value="A-macroglobulin_rcpt-bd_sf"/>
</dbReference>
<gene>
    <name evidence="6" type="primary">Dgri\GH10749</name>
    <name evidence="6" type="ORF">Dgri_GH10749</name>
</gene>
<dbReference type="AlphaFoldDB" id="B4JBP0"/>
<dbReference type="Pfam" id="PF07677">
    <property type="entry name" value="A2M_recep"/>
    <property type="match status" value="1"/>
</dbReference>
<keyword evidence="2" id="KW-0882">Thioester bond</keyword>
<dbReference type="STRING" id="7222.B4JBP0"/>